<dbReference type="AlphaFoldDB" id="A0A1J9QDY0"/>
<dbReference type="InterPro" id="IPR036736">
    <property type="entry name" value="ACP-like_sf"/>
</dbReference>
<keyword evidence="7" id="KW-1185">Reference proteome</keyword>
<dbReference type="Pfam" id="PF00501">
    <property type="entry name" value="AMP-binding"/>
    <property type="match status" value="1"/>
</dbReference>
<gene>
    <name evidence="6" type="ORF">AJ78_05308</name>
</gene>
<dbReference type="PROSITE" id="PS00455">
    <property type="entry name" value="AMP_BINDING"/>
    <property type="match status" value="1"/>
</dbReference>
<dbReference type="InterPro" id="IPR020845">
    <property type="entry name" value="AMP-binding_CS"/>
</dbReference>
<comment type="caution">
    <text evidence="6">The sequence shown here is derived from an EMBL/GenBank/DDBJ whole genome shotgun (WGS) entry which is preliminary data.</text>
</comment>
<evidence type="ECO:0000256" key="1">
    <source>
        <dbReference type="ARBA" id="ARBA00005179"/>
    </source>
</evidence>
<dbReference type="InterPro" id="IPR000873">
    <property type="entry name" value="AMP-dep_synth/lig_dom"/>
</dbReference>
<dbReference type="Gene3D" id="3.40.50.12780">
    <property type="entry name" value="N-terminal domain of ligase-like"/>
    <property type="match status" value="1"/>
</dbReference>
<dbReference type="PANTHER" id="PTHR24096">
    <property type="entry name" value="LONG-CHAIN-FATTY-ACID--COA LIGASE"/>
    <property type="match status" value="1"/>
</dbReference>
<dbReference type="Gene3D" id="3.40.50.1820">
    <property type="entry name" value="alpha/beta hydrolase"/>
    <property type="match status" value="1"/>
</dbReference>
<dbReference type="STRING" id="1447872.A0A1J9QDY0"/>
<evidence type="ECO:0000256" key="4">
    <source>
        <dbReference type="ARBA" id="ARBA00022679"/>
    </source>
</evidence>
<organism evidence="6 7">
    <name type="scientific">Emergomyces pasteurianus Ep9510</name>
    <dbReference type="NCBI Taxonomy" id="1447872"/>
    <lineage>
        <taxon>Eukaryota</taxon>
        <taxon>Fungi</taxon>
        <taxon>Dikarya</taxon>
        <taxon>Ascomycota</taxon>
        <taxon>Pezizomycotina</taxon>
        <taxon>Eurotiomycetes</taxon>
        <taxon>Eurotiomycetidae</taxon>
        <taxon>Onygenales</taxon>
        <taxon>Ajellomycetaceae</taxon>
        <taxon>Emergomyces</taxon>
    </lineage>
</organism>
<evidence type="ECO:0000313" key="7">
    <source>
        <dbReference type="Proteomes" id="UP000182235"/>
    </source>
</evidence>
<comment type="pathway">
    <text evidence="1">Secondary metabolite biosynthesis.</text>
</comment>
<keyword evidence="4" id="KW-0808">Transferase</keyword>
<dbReference type="InterPro" id="IPR001031">
    <property type="entry name" value="Thioesterase"/>
</dbReference>
<sequence>MAPSNVQTSTNASIGDCTVAGVSKPGAKDAAPVAVISKHQYDFDNIVDALRKAARETSEGIIAYQSNISEPSAAQHLSYSELLRQAESNANWLHQQGFSKPGNVVLIHFDNALDTIVWYWSVLLTGVLPAITSPGMLSQNPHDRQKHLRHLHSTLNQPVCLTRQSLLAPFKEQSRECRIDTLTIDDIQTGSCMETSPPLSFQNYPSDVVALMLTSGSSGNAKAVPLTHHQLLVAFHGKEQVANLQHSHSPFLSWVNMDHVANLVHCHIFAIVSKVSQVQVPAPEVLVNPVQLLNLVSRHRVSRTFAPNFLLAKLRRQLESGKTSTLDVDLNLQTLYLDTGGEASVIDVCVALQSLLRKYGAAEDVFKPSFGMTETCAGCIFNSRCPSYDRMENLEFASLGKCMPGVYMRITTLDGTGIQAQSGERGRLELAGDVIFKGYYNNDKATAEAFTSDGWFRTGDLGYIDKNGHLHLDGRTNDVININGVKYLPHELDSALEQAEIPGTTASYFCCFGTRDATMDTEVVAVLYLPSYDEADDEARFETQGTIIRVTSMHTRSRPRVVPLRPQDMPKSTLGKLSRAKLKAALEEGNFAIQEAFNNEAIKRRRQKTRGEIESSSEAAILGIIREQLEMPDEDDFGANDSVLATGATSMDLVAIMQRINKELQLLKPIHLTDLLNHPTVKGLAKRTTTATSHGKHEYDPVVTLQPFGNKSPLWLVHPGVSEILVFVNLAHHITDRPVYAFRARGFNAAEGETPFKSLQEVFETYRSAIKKRQPRGPYAIAGYSFGGMVAFEVAKLLERGGDEVRYCGSWNLPPHIKFRMRELLWDECVIHLFYFVGLMDEATAYTHKPALCAFERDNRRLDAIRYLRKHTDQARWNELGLTEEYYLMWVGLAFNTQNMAVNYDPSGSIKCMDVFVADPLSHVAKNREDWVETRLAAWKEFVREDVRFHDVQGAHYTMLNPEYVVKFSETLRAVLRERGV</sequence>
<keyword evidence="3" id="KW-0597">Phosphoprotein</keyword>
<evidence type="ECO:0000256" key="2">
    <source>
        <dbReference type="ARBA" id="ARBA00022450"/>
    </source>
</evidence>
<dbReference type="PANTHER" id="PTHR24096:SF422">
    <property type="entry name" value="BCDNA.GH02901"/>
    <property type="match status" value="1"/>
</dbReference>
<dbReference type="SUPFAM" id="SSF53474">
    <property type="entry name" value="alpha/beta-Hydrolases"/>
    <property type="match status" value="1"/>
</dbReference>
<dbReference type="OrthoDB" id="10253869at2759"/>
<dbReference type="Gene3D" id="3.30.300.30">
    <property type="match status" value="1"/>
</dbReference>
<dbReference type="FunFam" id="3.40.50.1820:FF:000439">
    <property type="entry name" value="Non-ribosomal peptide synthetase OfaC"/>
    <property type="match status" value="1"/>
</dbReference>
<name>A0A1J9QDY0_9EURO</name>
<dbReference type="GO" id="GO:0016405">
    <property type="term" value="F:CoA-ligase activity"/>
    <property type="evidence" value="ECO:0007669"/>
    <property type="project" value="TreeGrafter"/>
</dbReference>
<dbReference type="EMBL" id="LGRN01000226">
    <property type="protein sequence ID" value="OJD14343.1"/>
    <property type="molecule type" value="Genomic_DNA"/>
</dbReference>
<feature type="domain" description="Carrier" evidence="5">
    <location>
        <begin position="615"/>
        <end position="692"/>
    </location>
</feature>
<reference evidence="6 7" key="1">
    <citation type="submission" date="2015-07" db="EMBL/GenBank/DDBJ databases">
        <title>Emmonsia species relationships and genome sequence.</title>
        <authorList>
            <consortium name="The Broad Institute Genomics Platform"/>
            <person name="Cuomo C.A."/>
            <person name="Munoz J.F."/>
            <person name="Imamovic A."/>
            <person name="Priest M.E."/>
            <person name="Young S."/>
            <person name="Clay O.K."/>
            <person name="McEwen J.G."/>
        </authorList>
    </citation>
    <scope>NUCLEOTIDE SEQUENCE [LARGE SCALE GENOMIC DNA]</scope>
    <source>
        <strain evidence="6 7">UAMH 9510</strain>
    </source>
</reference>
<dbReference type="SUPFAM" id="SSF47336">
    <property type="entry name" value="ACP-like"/>
    <property type="match status" value="1"/>
</dbReference>
<dbReference type="Pfam" id="PF00550">
    <property type="entry name" value="PP-binding"/>
    <property type="match status" value="1"/>
</dbReference>
<dbReference type="Gene3D" id="1.10.1200.10">
    <property type="entry name" value="ACP-like"/>
    <property type="match status" value="1"/>
</dbReference>
<dbReference type="InterPro" id="IPR009081">
    <property type="entry name" value="PP-bd_ACP"/>
</dbReference>
<evidence type="ECO:0000259" key="5">
    <source>
        <dbReference type="PROSITE" id="PS50075"/>
    </source>
</evidence>
<dbReference type="SUPFAM" id="SSF56801">
    <property type="entry name" value="Acetyl-CoA synthetase-like"/>
    <property type="match status" value="1"/>
</dbReference>
<accession>A0A1J9QDY0</accession>
<dbReference type="Proteomes" id="UP000182235">
    <property type="component" value="Unassembled WGS sequence"/>
</dbReference>
<dbReference type="InterPro" id="IPR045851">
    <property type="entry name" value="AMP-bd_C_sf"/>
</dbReference>
<dbReference type="GO" id="GO:0016740">
    <property type="term" value="F:transferase activity"/>
    <property type="evidence" value="ECO:0007669"/>
    <property type="project" value="UniProtKB-KW"/>
</dbReference>
<evidence type="ECO:0000313" key="6">
    <source>
        <dbReference type="EMBL" id="OJD14343.1"/>
    </source>
</evidence>
<dbReference type="FunFam" id="3.30.300.30:FF:000085">
    <property type="entry name" value="AMP-binding_enzyme/AMP-binding_enzyme_C-terminal_ domain/Ankyrin_repeats_(3_copies)/Ankyrin_repeat/Ankyrin_re peats_(Many_copies)_-_putative"/>
    <property type="match status" value="1"/>
</dbReference>
<dbReference type="GO" id="GO:0044281">
    <property type="term" value="P:small molecule metabolic process"/>
    <property type="evidence" value="ECO:0007669"/>
    <property type="project" value="UniProtKB-ARBA"/>
</dbReference>
<dbReference type="InterPro" id="IPR042099">
    <property type="entry name" value="ANL_N_sf"/>
</dbReference>
<proteinExistence type="predicted"/>
<keyword evidence="2" id="KW-0596">Phosphopantetheine</keyword>
<dbReference type="PROSITE" id="PS50075">
    <property type="entry name" value="CARRIER"/>
    <property type="match status" value="1"/>
</dbReference>
<evidence type="ECO:0000256" key="3">
    <source>
        <dbReference type="ARBA" id="ARBA00022553"/>
    </source>
</evidence>
<dbReference type="Pfam" id="PF00975">
    <property type="entry name" value="Thioesterase"/>
    <property type="match status" value="1"/>
</dbReference>
<dbReference type="VEuPathDB" id="FungiDB:AJ78_05308"/>
<protein>
    <recommendedName>
        <fullName evidence="5">Carrier domain-containing protein</fullName>
    </recommendedName>
</protein>
<dbReference type="InterPro" id="IPR029058">
    <property type="entry name" value="AB_hydrolase_fold"/>
</dbReference>